<comment type="caution">
    <text evidence="1">The sequence shown here is derived from an EMBL/GenBank/DDBJ whole genome shotgun (WGS) entry which is preliminary data.</text>
</comment>
<gene>
    <name evidence="1" type="ORF">DJ90_6533</name>
</gene>
<protein>
    <recommendedName>
        <fullName evidence="3">PilZ domain-containing protein</fullName>
    </recommendedName>
</protein>
<organism evidence="1 2">
    <name type="scientific">Paenibacillus macerans</name>
    <name type="common">Bacillus macerans</name>
    <dbReference type="NCBI Taxonomy" id="44252"/>
    <lineage>
        <taxon>Bacteria</taxon>
        <taxon>Bacillati</taxon>
        <taxon>Bacillota</taxon>
        <taxon>Bacilli</taxon>
        <taxon>Bacillales</taxon>
        <taxon>Paenibacillaceae</taxon>
        <taxon>Paenibacillus</taxon>
    </lineage>
</organism>
<dbReference type="EMBL" id="JMQA01000019">
    <property type="protein sequence ID" value="KFN10232.1"/>
    <property type="molecule type" value="Genomic_DNA"/>
</dbReference>
<evidence type="ECO:0000313" key="2">
    <source>
        <dbReference type="Proteomes" id="UP000029278"/>
    </source>
</evidence>
<proteinExistence type="predicted"/>
<accession>A0A090ZHY6</accession>
<reference evidence="1 2" key="1">
    <citation type="submission" date="2014-04" db="EMBL/GenBank/DDBJ databases">
        <authorList>
            <person name="Bishop-Lilly K.A."/>
            <person name="Broomall S.M."/>
            <person name="Chain P.S."/>
            <person name="Chertkov O."/>
            <person name="Coyne S.R."/>
            <person name="Daligault H.E."/>
            <person name="Davenport K.W."/>
            <person name="Erkkila T."/>
            <person name="Frey K.G."/>
            <person name="Gibbons H.S."/>
            <person name="Gu W."/>
            <person name="Jaissle J."/>
            <person name="Johnson S.L."/>
            <person name="Koroleva G.I."/>
            <person name="Ladner J.T."/>
            <person name="Lo C.-C."/>
            <person name="Minogue T.D."/>
            <person name="Munk C."/>
            <person name="Palacios G.F."/>
            <person name="Redden C.L."/>
            <person name="Rosenzweig C.N."/>
            <person name="Scholz M.B."/>
            <person name="Teshima H."/>
            <person name="Xu Y."/>
        </authorList>
    </citation>
    <scope>NUCLEOTIDE SEQUENCE [LARGE SCALE GENOMIC DNA]</scope>
    <source>
        <strain evidence="1 2">8244</strain>
    </source>
</reference>
<sequence>MMSTKRTDPFRYTLTPPLACKMEITHIDDMPLQSKPATVDLIDINKSGCRIGTGLNLHASTHHIRAAVHVQLNEHLCVYNGEIRWQEEIEPAVFHYGLSLELSPDEKEQLNIELRSLAASGRIVVL</sequence>
<dbReference type="AlphaFoldDB" id="A0A090ZHY6"/>
<evidence type="ECO:0008006" key="3">
    <source>
        <dbReference type="Google" id="ProtNLM"/>
    </source>
</evidence>
<dbReference type="PATRIC" id="fig|44252.3.peg.1596"/>
<dbReference type="HOGENOM" id="CLU_159765_0_0_9"/>
<evidence type="ECO:0000313" key="1">
    <source>
        <dbReference type="EMBL" id="KFN10232.1"/>
    </source>
</evidence>
<dbReference type="Proteomes" id="UP000029278">
    <property type="component" value="Unassembled WGS sequence"/>
</dbReference>
<keyword evidence="2" id="KW-1185">Reference proteome</keyword>
<name>A0A090ZHY6_PAEMA</name>